<reference evidence="4" key="1">
    <citation type="submission" date="2022-11" db="EMBL/GenBank/DDBJ databases">
        <title>Centuries of genome instability and evolution in soft-shell clam transmissible cancer (bioRxiv).</title>
        <authorList>
            <person name="Hart S.F.M."/>
            <person name="Yonemitsu M.A."/>
            <person name="Giersch R.M."/>
            <person name="Beal B.F."/>
            <person name="Arriagada G."/>
            <person name="Davis B.W."/>
            <person name="Ostrander E.A."/>
            <person name="Goff S.P."/>
            <person name="Metzger M.J."/>
        </authorList>
    </citation>
    <scope>NUCLEOTIDE SEQUENCE</scope>
    <source>
        <strain evidence="4">MELC-2E11</strain>
        <tissue evidence="4">Siphon/mantle</tissue>
    </source>
</reference>
<sequence length="340" mass="38960">MASKLPKCEMCCIEQAVGCCNTCGNIGEACFGIHNTGKSFQTHIRKMYGKDGYHPKRIMFDITEEMCIRHPNERASMFCKKDDSIICGRCLHSDHLSCGNEVVDLSQECKQFDNEQTNTMTAALNKIKDESKRMKQEVDKQKERSDTHAAKCNSELEHLEIKLKRKVEDAINGVRQKAHKFNEENIKAFSCISSVCEEKVSWAINEESKLNEFVNNSFTGRIYFMSRNSEKEISEVKRQMKEAEYKNSFKNICLNENKVALKCLIEDLSDVCELLEEVDGSDEGTTFSIGNATVENQKTRLELIEDFIQAKLDKDKAETKLEELNEKKKQYKFVATFVSI</sequence>
<dbReference type="SUPFAM" id="SSF57845">
    <property type="entry name" value="B-box zinc-binding domain"/>
    <property type="match status" value="1"/>
</dbReference>
<gene>
    <name evidence="4" type="ORF">MAR_036109</name>
</gene>
<dbReference type="Proteomes" id="UP001164746">
    <property type="component" value="Chromosome 7"/>
</dbReference>
<dbReference type="EMBL" id="CP111018">
    <property type="protein sequence ID" value="WAR11033.1"/>
    <property type="molecule type" value="Genomic_DNA"/>
</dbReference>
<keyword evidence="1" id="KW-0862">Zinc</keyword>
<evidence type="ECO:0000256" key="2">
    <source>
        <dbReference type="SAM" id="Coils"/>
    </source>
</evidence>
<proteinExistence type="predicted"/>
<keyword evidence="5" id="KW-1185">Reference proteome</keyword>
<protein>
    <recommendedName>
        <fullName evidence="3">B box-type domain-containing protein</fullName>
    </recommendedName>
</protein>
<keyword evidence="1" id="KW-0863">Zinc-finger</keyword>
<organism evidence="4 5">
    <name type="scientific">Mya arenaria</name>
    <name type="common">Soft-shell clam</name>
    <dbReference type="NCBI Taxonomy" id="6604"/>
    <lineage>
        <taxon>Eukaryota</taxon>
        <taxon>Metazoa</taxon>
        <taxon>Spiralia</taxon>
        <taxon>Lophotrochozoa</taxon>
        <taxon>Mollusca</taxon>
        <taxon>Bivalvia</taxon>
        <taxon>Autobranchia</taxon>
        <taxon>Heteroconchia</taxon>
        <taxon>Euheterodonta</taxon>
        <taxon>Imparidentia</taxon>
        <taxon>Neoheterodontei</taxon>
        <taxon>Myida</taxon>
        <taxon>Myoidea</taxon>
        <taxon>Myidae</taxon>
        <taxon>Mya</taxon>
    </lineage>
</organism>
<keyword evidence="1" id="KW-0479">Metal-binding</keyword>
<evidence type="ECO:0000313" key="4">
    <source>
        <dbReference type="EMBL" id="WAR11033.1"/>
    </source>
</evidence>
<feature type="coiled-coil region" evidence="2">
    <location>
        <begin position="124"/>
        <end position="184"/>
    </location>
</feature>
<dbReference type="PROSITE" id="PS50119">
    <property type="entry name" value="ZF_BBOX"/>
    <property type="match status" value="1"/>
</dbReference>
<evidence type="ECO:0000313" key="5">
    <source>
        <dbReference type="Proteomes" id="UP001164746"/>
    </source>
</evidence>
<accession>A0ABY7ER45</accession>
<evidence type="ECO:0000256" key="1">
    <source>
        <dbReference type="PROSITE-ProRule" id="PRU00024"/>
    </source>
</evidence>
<dbReference type="Gene3D" id="3.30.160.60">
    <property type="entry name" value="Classic Zinc Finger"/>
    <property type="match status" value="1"/>
</dbReference>
<evidence type="ECO:0000259" key="3">
    <source>
        <dbReference type="PROSITE" id="PS50119"/>
    </source>
</evidence>
<feature type="domain" description="B box-type" evidence="3">
    <location>
        <begin position="62"/>
        <end position="105"/>
    </location>
</feature>
<keyword evidence="2" id="KW-0175">Coiled coil</keyword>
<dbReference type="CDD" id="cd19756">
    <property type="entry name" value="Bbox2"/>
    <property type="match status" value="1"/>
</dbReference>
<name>A0ABY7ER45_MYAAR</name>
<dbReference type="InterPro" id="IPR000315">
    <property type="entry name" value="Znf_B-box"/>
</dbReference>
<feature type="coiled-coil region" evidence="2">
    <location>
        <begin position="307"/>
        <end position="334"/>
    </location>
</feature>
<dbReference type="Pfam" id="PF00643">
    <property type="entry name" value="zf-B_box"/>
    <property type="match status" value="1"/>
</dbReference>